<dbReference type="GeneID" id="30195509"/>
<evidence type="ECO:0000313" key="2">
    <source>
        <dbReference type="Proteomes" id="UP000094819"/>
    </source>
</evidence>
<comment type="caution">
    <text evidence="1">The sequence shown here is derived from an EMBL/GenBank/DDBJ whole genome shotgun (WGS) entry which is preliminary data.</text>
</comment>
<proteinExistence type="predicted"/>
<evidence type="ECO:0000313" key="1">
    <source>
        <dbReference type="EMBL" id="ODN89610.1"/>
    </source>
</evidence>
<name>A0A1E3ILY7_9TREE</name>
<dbReference type="OrthoDB" id="10637488at2759"/>
<accession>A0A1E3ILY7</accession>
<organism evidence="1 2">
    <name type="scientific">Cryptococcus wingfieldii CBS 7118</name>
    <dbReference type="NCBI Taxonomy" id="1295528"/>
    <lineage>
        <taxon>Eukaryota</taxon>
        <taxon>Fungi</taxon>
        <taxon>Dikarya</taxon>
        <taxon>Basidiomycota</taxon>
        <taxon>Agaricomycotina</taxon>
        <taxon>Tremellomycetes</taxon>
        <taxon>Tremellales</taxon>
        <taxon>Cryptococcaceae</taxon>
        <taxon>Cryptococcus</taxon>
    </lineage>
</organism>
<dbReference type="Proteomes" id="UP000094819">
    <property type="component" value="Unassembled WGS sequence"/>
</dbReference>
<protein>
    <submittedName>
        <fullName evidence="1">Uncharacterized protein</fullName>
    </submittedName>
</protein>
<reference evidence="1 2" key="1">
    <citation type="submission" date="2016-06" db="EMBL/GenBank/DDBJ databases">
        <title>Evolution of pathogenesis and genome organization in the Tremellales.</title>
        <authorList>
            <person name="Cuomo C."/>
            <person name="Litvintseva A."/>
            <person name="Heitman J."/>
            <person name="Chen Y."/>
            <person name="Sun S."/>
            <person name="Springer D."/>
            <person name="Dromer F."/>
            <person name="Young S."/>
            <person name="Zeng Q."/>
            <person name="Chapman S."/>
            <person name="Gujja S."/>
            <person name="Saif S."/>
            <person name="Birren B."/>
        </authorList>
    </citation>
    <scope>NUCLEOTIDE SEQUENCE [LARGE SCALE GENOMIC DNA]</scope>
    <source>
        <strain evidence="1 2">CBS 7118</strain>
    </source>
</reference>
<keyword evidence="2" id="KW-1185">Reference proteome</keyword>
<dbReference type="AlphaFoldDB" id="A0A1E3ILY7"/>
<gene>
    <name evidence="1" type="ORF">L198_06297</name>
</gene>
<dbReference type="RefSeq" id="XP_019029519.1">
    <property type="nucleotide sequence ID" value="XM_019178363.1"/>
</dbReference>
<sequence length="99" mass="11035">MIPFTPPTTFTHVQQLPIPDSFRQPLNAAGVTTRLSLASGSRFPFNISTSAHRCYHIAPSLARSGILPRKCQNLYHQTPFAYQALRHTTNEGQQRPTSS</sequence>
<dbReference type="EMBL" id="AWGH01000022">
    <property type="protein sequence ID" value="ODN89610.1"/>
    <property type="molecule type" value="Genomic_DNA"/>
</dbReference>